<dbReference type="PANTHER" id="PTHR33164:SF105">
    <property type="entry name" value="TRANSCRIPTIONAL REPRESSOR PROTEIN-RELATED"/>
    <property type="match status" value="1"/>
</dbReference>
<dbReference type="GO" id="GO:0003700">
    <property type="term" value="F:DNA-binding transcription factor activity"/>
    <property type="evidence" value="ECO:0007669"/>
    <property type="project" value="InterPro"/>
</dbReference>
<proteinExistence type="predicted"/>
<organism evidence="2 3">
    <name type="scientific">Candidatus Segetimicrobium genomatis</name>
    <dbReference type="NCBI Taxonomy" id="2569760"/>
    <lineage>
        <taxon>Bacteria</taxon>
        <taxon>Bacillati</taxon>
        <taxon>Candidatus Sysuimicrobiota</taxon>
        <taxon>Candidatus Sysuimicrobiia</taxon>
        <taxon>Candidatus Sysuimicrobiales</taxon>
        <taxon>Candidatus Segetimicrobiaceae</taxon>
        <taxon>Candidatus Segetimicrobium</taxon>
    </lineage>
</organism>
<evidence type="ECO:0000259" key="1">
    <source>
        <dbReference type="PROSITE" id="PS50995"/>
    </source>
</evidence>
<dbReference type="InterPro" id="IPR036388">
    <property type="entry name" value="WH-like_DNA-bd_sf"/>
</dbReference>
<reference evidence="2 3" key="1">
    <citation type="journal article" date="2019" name="Nat. Microbiol.">
        <title>Mediterranean grassland soil C-N compound turnover is dependent on rainfall and depth, and is mediated by genomically divergent microorganisms.</title>
        <authorList>
            <person name="Diamond S."/>
            <person name="Andeer P.F."/>
            <person name="Li Z."/>
            <person name="Crits-Christoph A."/>
            <person name="Burstein D."/>
            <person name="Anantharaman K."/>
            <person name="Lane K.R."/>
            <person name="Thomas B.C."/>
            <person name="Pan C."/>
            <person name="Northen T.R."/>
            <person name="Banfield J.F."/>
        </authorList>
    </citation>
    <scope>NUCLEOTIDE SEQUENCE [LARGE SCALE GENOMIC DNA]</scope>
    <source>
        <strain evidence="2">NP_5</strain>
    </source>
</reference>
<dbReference type="EMBL" id="VBAM01000021">
    <property type="protein sequence ID" value="TMJ16485.1"/>
    <property type="molecule type" value="Genomic_DNA"/>
</dbReference>
<evidence type="ECO:0000313" key="3">
    <source>
        <dbReference type="Proteomes" id="UP000320393"/>
    </source>
</evidence>
<gene>
    <name evidence="2" type="ORF">E6H02_00720</name>
</gene>
<protein>
    <submittedName>
        <fullName evidence="2">MarR family transcriptional regulator</fullName>
    </submittedName>
</protein>
<dbReference type="Gene3D" id="1.10.10.10">
    <property type="entry name" value="Winged helix-like DNA-binding domain superfamily/Winged helix DNA-binding domain"/>
    <property type="match status" value="1"/>
</dbReference>
<dbReference type="Proteomes" id="UP000320393">
    <property type="component" value="Unassembled WGS sequence"/>
</dbReference>
<dbReference type="GO" id="GO:0006950">
    <property type="term" value="P:response to stress"/>
    <property type="evidence" value="ECO:0007669"/>
    <property type="project" value="TreeGrafter"/>
</dbReference>
<dbReference type="AlphaFoldDB" id="A0A537M8D0"/>
<sequence length="131" mass="14530">MGARVDLSACRACHCLAARQHARAITRLFEEKLRPHGLRATQFSVLAALALKGPTPVRELAEFLGLERTTLTRIGALLERNGWVSAARSEDARERPFRLTGAGRRKVEGAFPAWKKAQDLVDRRLTDPVMG</sequence>
<dbReference type="SMART" id="SM00347">
    <property type="entry name" value="HTH_MARR"/>
    <property type="match status" value="1"/>
</dbReference>
<name>A0A537M8D0_9BACT</name>
<feature type="domain" description="HTH marR-type" evidence="1">
    <location>
        <begin position="1"/>
        <end position="131"/>
    </location>
</feature>
<comment type="caution">
    <text evidence="2">The sequence shown here is derived from an EMBL/GenBank/DDBJ whole genome shotgun (WGS) entry which is preliminary data.</text>
</comment>
<dbReference type="SUPFAM" id="SSF46785">
    <property type="entry name" value="Winged helix' DNA-binding domain"/>
    <property type="match status" value="1"/>
</dbReference>
<accession>A0A537M8D0</accession>
<dbReference type="InterPro" id="IPR000835">
    <property type="entry name" value="HTH_MarR-typ"/>
</dbReference>
<dbReference type="InterPro" id="IPR036390">
    <property type="entry name" value="WH_DNA-bd_sf"/>
</dbReference>
<evidence type="ECO:0000313" key="2">
    <source>
        <dbReference type="EMBL" id="TMJ16485.1"/>
    </source>
</evidence>
<dbReference type="PROSITE" id="PS50995">
    <property type="entry name" value="HTH_MARR_2"/>
    <property type="match status" value="1"/>
</dbReference>
<dbReference type="InterPro" id="IPR039422">
    <property type="entry name" value="MarR/SlyA-like"/>
</dbReference>
<dbReference type="Pfam" id="PF01047">
    <property type="entry name" value="MarR"/>
    <property type="match status" value="1"/>
</dbReference>
<dbReference type="PANTHER" id="PTHR33164">
    <property type="entry name" value="TRANSCRIPTIONAL REGULATOR, MARR FAMILY"/>
    <property type="match status" value="1"/>
</dbReference>